<evidence type="ECO:0000313" key="3">
    <source>
        <dbReference type="Proteomes" id="UP000179860"/>
    </source>
</evidence>
<protein>
    <submittedName>
        <fullName evidence="2">Sugar phosphate isomerase/epimerase</fullName>
    </submittedName>
</protein>
<dbReference type="KEGG" id="pspw:BJG93_09715"/>
<evidence type="ECO:0000313" key="2">
    <source>
        <dbReference type="EMBL" id="APA85634.1"/>
    </source>
</evidence>
<dbReference type="RefSeq" id="WP_027196873.1">
    <property type="nucleotide sequence ID" value="NZ_CP017561.2"/>
</dbReference>
<reference evidence="2" key="2">
    <citation type="submission" date="2021-06" db="EMBL/GenBank/DDBJ databases">
        <authorList>
            <person name="Rogers T.H."/>
            <person name="Ramsay J.P."/>
            <person name="Wang P."/>
            <person name="Terpolilli J."/>
        </authorList>
    </citation>
    <scope>NUCLEOTIDE SEQUENCE</scope>
    <source>
        <strain evidence="2">WSM5005</strain>
    </source>
</reference>
<dbReference type="InterPro" id="IPR013022">
    <property type="entry name" value="Xyl_isomerase-like_TIM-brl"/>
</dbReference>
<sequence length="277" mass="29848">MRIAISNIAWEIADDQQVADILAQHRIDAIDVAPSKYFPDLKTASADDIARVRAWWAERGISITGMQSLLFGTTGLNLFGTAESQQAMLDHLRAVCRVGAGLGATRLVFGSPRNRDRTGLTDDAAHEIAVAFFRRLGDLAAERRVCICLEPNPPRYGANFMTNSRDTAAVVSAVAHPAIRMQLDTGALTINEETPREIVTQYAHLIGHVHASEPDLVTLGEGGTNHRAVAEVLADLLPEQVVSIEMLAPKSGSAMDAVRRAVAEAVSCYRVDGGVRA</sequence>
<dbReference type="STRING" id="754502.BJG93_09715"/>
<dbReference type="PANTHER" id="PTHR12110:SF21">
    <property type="entry name" value="XYLOSE ISOMERASE-LIKE TIM BARREL DOMAIN-CONTAINING PROTEIN"/>
    <property type="match status" value="1"/>
</dbReference>
<dbReference type="Gene3D" id="3.20.20.150">
    <property type="entry name" value="Divalent-metal-dependent TIM barrel enzymes"/>
    <property type="match status" value="1"/>
</dbReference>
<name>A0A1I9YH51_9BURK</name>
<dbReference type="EMBL" id="CP017561">
    <property type="protein sequence ID" value="APA85634.1"/>
    <property type="molecule type" value="Genomic_DNA"/>
</dbReference>
<accession>A0A1I9YH51</accession>
<dbReference type="Pfam" id="PF01261">
    <property type="entry name" value="AP_endonuc_2"/>
    <property type="match status" value="1"/>
</dbReference>
<feature type="domain" description="Xylose isomerase-like TIM barrel" evidence="1">
    <location>
        <begin position="22"/>
        <end position="253"/>
    </location>
</feature>
<reference evidence="2" key="1">
    <citation type="submission" date="2016-09" db="EMBL/GenBank/DDBJ databases">
        <title>The Complete Genome of Burkholderia sprentiae wsm5005.</title>
        <authorList>
            <person name="De Meyer S."/>
            <person name="Wang P."/>
            <person name="Terpolilli J."/>
        </authorList>
    </citation>
    <scope>NUCLEOTIDE SEQUENCE [LARGE SCALE GENOMIC DNA]</scope>
    <source>
        <strain evidence="2">WSM5005</strain>
    </source>
</reference>
<dbReference type="Proteomes" id="UP000179860">
    <property type="component" value="Chromosome 1"/>
</dbReference>
<gene>
    <name evidence="2" type="ORF">BJG93_09715</name>
</gene>
<dbReference type="SUPFAM" id="SSF51658">
    <property type="entry name" value="Xylose isomerase-like"/>
    <property type="match status" value="1"/>
</dbReference>
<keyword evidence="2" id="KW-0413">Isomerase</keyword>
<organism evidence="2 3">
    <name type="scientific">Paraburkholderia sprentiae WSM5005</name>
    <dbReference type="NCBI Taxonomy" id="754502"/>
    <lineage>
        <taxon>Bacteria</taxon>
        <taxon>Pseudomonadati</taxon>
        <taxon>Pseudomonadota</taxon>
        <taxon>Betaproteobacteria</taxon>
        <taxon>Burkholderiales</taxon>
        <taxon>Burkholderiaceae</taxon>
        <taxon>Paraburkholderia</taxon>
    </lineage>
</organism>
<dbReference type="AlphaFoldDB" id="A0A1I9YH51"/>
<evidence type="ECO:0000259" key="1">
    <source>
        <dbReference type="Pfam" id="PF01261"/>
    </source>
</evidence>
<dbReference type="OrthoDB" id="9801426at2"/>
<proteinExistence type="predicted"/>
<dbReference type="PANTHER" id="PTHR12110">
    <property type="entry name" value="HYDROXYPYRUVATE ISOMERASE"/>
    <property type="match status" value="1"/>
</dbReference>
<dbReference type="GO" id="GO:0016853">
    <property type="term" value="F:isomerase activity"/>
    <property type="evidence" value="ECO:0007669"/>
    <property type="project" value="UniProtKB-KW"/>
</dbReference>
<dbReference type="InterPro" id="IPR036237">
    <property type="entry name" value="Xyl_isomerase-like_sf"/>
</dbReference>
<keyword evidence="3" id="KW-1185">Reference proteome</keyword>
<dbReference type="InterPro" id="IPR050312">
    <property type="entry name" value="IolE/XylAMocC-like"/>
</dbReference>